<name>A0A2P2N4S2_RHIMU</name>
<reference evidence="1" key="1">
    <citation type="submission" date="2018-02" db="EMBL/GenBank/DDBJ databases">
        <title>Rhizophora mucronata_Transcriptome.</title>
        <authorList>
            <person name="Meera S.P."/>
            <person name="Sreeshan A."/>
            <person name="Augustine A."/>
        </authorList>
    </citation>
    <scope>NUCLEOTIDE SEQUENCE</scope>
    <source>
        <tissue evidence="1">Leaf</tissue>
    </source>
</reference>
<protein>
    <submittedName>
        <fullName evidence="1">Uncharacterized protein</fullName>
    </submittedName>
</protein>
<organism evidence="1">
    <name type="scientific">Rhizophora mucronata</name>
    <name type="common">Asiatic mangrove</name>
    <dbReference type="NCBI Taxonomy" id="61149"/>
    <lineage>
        <taxon>Eukaryota</taxon>
        <taxon>Viridiplantae</taxon>
        <taxon>Streptophyta</taxon>
        <taxon>Embryophyta</taxon>
        <taxon>Tracheophyta</taxon>
        <taxon>Spermatophyta</taxon>
        <taxon>Magnoliopsida</taxon>
        <taxon>eudicotyledons</taxon>
        <taxon>Gunneridae</taxon>
        <taxon>Pentapetalae</taxon>
        <taxon>rosids</taxon>
        <taxon>fabids</taxon>
        <taxon>Malpighiales</taxon>
        <taxon>Rhizophoraceae</taxon>
        <taxon>Rhizophora</taxon>
    </lineage>
</organism>
<proteinExistence type="predicted"/>
<sequence length="23" mass="2667">MEVNASNQILVLRVNQLQRKEPS</sequence>
<dbReference type="EMBL" id="GGEC01056922">
    <property type="protein sequence ID" value="MBX37406.1"/>
    <property type="molecule type" value="Transcribed_RNA"/>
</dbReference>
<evidence type="ECO:0000313" key="1">
    <source>
        <dbReference type="EMBL" id="MBX37406.1"/>
    </source>
</evidence>
<dbReference type="AlphaFoldDB" id="A0A2P2N4S2"/>
<accession>A0A2P2N4S2</accession>